<feature type="region of interest" description="Disordered" evidence="1">
    <location>
        <begin position="37"/>
        <end position="123"/>
    </location>
</feature>
<evidence type="ECO:0000313" key="2">
    <source>
        <dbReference type="EMBL" id="KAK7339583.1"/>
    </source>
</evidence>
<evidence type="ECO:0000256" key="1">
    <source>
        <dbReference type="SAM" id="MobiDB-lite"/>
    </source>
</evidence>
<name>A0AAN9LSV4_CANGL</name>
<feature type="compositionally biased region" description="Basic and acidic residues" evidence="1">
    <location>
        <begin position="47"/>
        <end position="80"/>
    </location>
</feature>
<comment type="caution">
    <text evidence="2">The sequence shown here is derived from an EMBL/GenBank/DDBJ whole genome shotgun (WGS) entry which is preliminary data.</text>
</comment>
<organism evidence="2 3">
    <name type="scientific">Canavalia gladiata</name>
    <name type="common">Sword bean</name>
    <name type="synonym">Dolichos gladiatus</name>
    <dbReference type="NCBI Taxonomy" id="3824"/>
    <lineage>
        <taxon>Eukaryota</taxon>
        <taxon>Viridiplantae</taxon>
        <taxon>Streptophyta</taxon>
        <taxon>Embryophyta</taxon>
        <taxon>Tracheophyta</taxon>
        <taxon>Spermatophyta</taxon>
        <taxon>Magnoliopsida</taxon>
        <taxon>eudicotyledons</taxon>
        <taxon>Gunneridae</taxon>
        <taxon>Pentapetalae</taxon>
        <taxon>rosids</taxon>
        <taxon>fabids</taxon>
        <taxon>Fabales</taxon>
        <taxon>Fabaceae</taxon>
        <taxon>Papilionoideae</taxon>
        <taxon>50 kb inversion clade</taxon>
        <taxon>NPAAA clade</taxon>
        <taxon>indigoferoid/millettioid clade</taxon>
        <taxon>Phaseoleae</taxon>
        <taxon>Canavalia</taxon>
    </lineage>
</organism>
<feature type="compositionally biased region" description="Polar residues" evidence="1">
    <location>
        <begin position="37"/>
        <end position="46"/>
    </location>
</feature>
<gene>
    <name evidence="2" type="ORF">VNO77_20260</name>
</gene>
<dbReference type="AlphaFoldDB" id="A0AAN9LSV4"/>
<protein>
    <submittedName>
        <fullName evidence="2">Uncharacterized protein</fullName>
    </submittedName>
</protein>
<dbReference type="EMBL" id="JAYMYQ010000004">
    <property type="protein sequence ID" value="KAK7339583.1"/>
    <property type="molecule type" value="Genomic_DNA"/>
</dbReference>
<keyword evidence="3" id="KW-1185">Reference proteome</keyword>
<sequence length="123" mass="13784">MWISRCKHTRNSVHACAHVNTAFNLRWFLSKIKNMNNPSKSYTSASKEVKGVVDDEDPRVVVDNRSSKTNKGETNKKEGSNEFIDTGIEEQNQKPKGLPHQQVPQPGDFSAEALDKMLSPTEA</sequence>
<evidence type="ECO:0000313" key="3">
    <source>
        <dbReference type="Proteomes" id="UP001367508"/>
    </source>
</evidence>
<accession>A0AAN9LSV4</accession>
<dbReference type="Proteomes" id="UP001367508">
    <property type="component" value="Unassembled WGS sequence"/>
</dbReference>
<proteinExistence type="predicted"/>
<reference evidence="2 3" key="1">
    <citation type="submission" date="2024-01" db="EMBL/GenBank/DDBJ databases">
        <title>The genomes of 5 underutilized Papilionoideae crops provide insights into root nodulation and disease resistanc.</title>
        <authorList>
            <person name="Jiang F."/>
        </authorList>
    </citation>
    <scope>NUCLEOTIDE SEQUENCE [LARGE SCALE GENOMIC DNA]</scope>
    <source>
        <strain evidence="2">LVBAO_FW01</strain>
        <tissue evidence="2">Leaves</tissue>
    </source>
</reference>